<evidence type="ECO:0000259" key="1">
    <source>
        <dbReference type="PROSITE" id="PS50883"/>
    </source>
</evidence>
<evidence type="ECO:0000313" key="2">
    <source>
        <dbReference type="EMBL" id="MBR7748186.1"/>
    </source>
</evidence>
<dbReference type="SMART" id="SM00052">
    <property type="entry name" value="EAL"/>
    <property type="match status" value="1"/>
</dbReference>
<organism evidence="2 3">
    <name type="scientific">Undibacterium baiyunense</name>
    <dbReference type="NCBI Taxonomy" id="2828731"/>
    <lineage>
        <taxon>Bacteria</taxon>
        <taxon>Pseudomonadati</taxon>
        <taxon>Pseudomonadota</taxon>
        <taxon>Betaproteobacteria</taxon>
        <taxon>Burkholderiales</taxon>
        <taxon>Oxalobacteraceae</taxon>
        <taxon>Undibacterium</taxon>
    </lineage>
</organism>
<dbReference type="Proteomes" id="UP000680158">
    <property type="component" value="Unassembled WGS sequence"/>
</dbReference>
<name>A0A941DHT4_9BURK</name>
<feature type="domain" description="EAL" evidence="1">
    <location>
        <begin position="21"/>
        <end position="268"/>
    </location>
</feature>
<protein>
    <submittedName>
        <fullName evidence="2">EAL domain-containing protein</fullName>
    </submittedName>
</protein>
<reference evidence="2 3" key="1">
    <citation type="submission" date="2021-04" db="EMBL/GenBank/DDBJ databases">
        <title>novel species isolated from subtropical streams in China.</title>
        <authorList>
            <person name="Lu H."/>
        </authorList>
    </citation>
    <scope>NUCLEOTIDE SEQUENCE [LARGE SCALE GENOMIC DNA]</scope>
    <source>
        <strain evidence="2 3">BYS107W</strain>
    </source>
</reference>
<gene>
    <name evidence="2" type="ORF">KDM92_16505</name>
</gene>
<dbReference type="RefSeq" id="WP_212685525.1">
    <property type="nucleotide sequence ID" value="NZ_JAGSPM010000013.1"/>
</dbReference>
<keyword evidence="3" id="KW-1185">Reference proteome</keyword>
<dbReference type="AlphaFoldDB" id="A0A941DHT4"/>
<dbReference type="InterPro" id="IPR050706">
    <property type="entry name" value="Cyclic-di-GMP_PDE-like"/>
</dbReference>
<dbReference type="InterPro" id="IPR035919">
    <property type="entry name" value="EAL_sf"/>
</dbReference>
<evidence type="ECO:0000313" key="3">
    <source>
        <dbReference type="Proteomes" id="UP000680158"/>
    </source>
</evidence>
<dbReference type="GO" id="GO:0071111">
    <property type="term" value="F:cyclic-guanylate-specific phosphodiesterase activity"/>
    <property type="evidence" value="ECO:0007669"/>
    <property type="project" value="InterPro"/>
</dbReference>
<sequence length="268" mass="30084">MTNPTIPVFLQGADDAESRATSEACAGCRSDSQFEIEIEFAYQPIVDFASRAIFAHEALVRGPNGESAASILAQVNDGNRYQFDQLCRVKAVQGAARLGMQEFLSINFLPNAVYKPEVCIRTTFEAAREHNFPIEKIIFEVTEGERVQDRPHLVNIFRQYRNFGFRTAIDDFGAGYAGLNLLSEYQPEIIKIDMDLVRGIDTDKARQAIVRGIATICRELDIQILAEGIETRAERDFLFSIGIKLMQGYWFSKPVFKGLGEIPASAWE</sequence>
<dbReference type="PANTHER" id="PTHR33121:SF15">
    <property type="entry name" value="BLUE LIGHT- AND TEMPERATURE-REGULATED ANTIREPRESSOR BLUF"/>
    <property type="match status" value="1"/>
</dbReference>
<dbReference type="InterPro" id="IPR001633">
    <property type="entry name" value="EAL_dom"/>
</dbReference>
<dbReference type="Pfam" id="PF00563">
    <property type="entry name" value="EAL"/>
    <property type="match status" value="1"/>
</dbReference>
<dbReference type="PROSITE" id="PS50883">
    <property type="entry name" value="EAL"/>
    <property type="match status" value="1"/>
</dbReference>
<accession>A0A941DHT4</accession>
<dbReference type="PANTHER" id="PTHR33121">
    <property type="entry name" value="CYCLIC DI-GMP PHOSPHODIESTERASE PDEF"/>
    <property type="match status" value="1"/>
</dbReference>
<dbReference type="Gene3D" id="3.20.20.450">
    <property type="entry name" value="EAL domain"/>
    <property type="match status" value="1"/>
</dbReference>
<dbReference type="SUPFAM" id="SSF141868">
    <property type="entry name" value="EAL domain-like"/>
    <property type="match status" value="1"/>
</dbReference>
<comment type="caution">
    <text evidence="2">The sequence shown here is derived from an EMBL/GenBank/DDBJ whole genome shotgun (WGS) entry which is preliminary data.</text>
</comment>
<proteinExistence type="predicted"/>
<dbReference type="EMBL" id="JAGSPM010000013">
    <property type="protein sequence ID" value="MBR7748186.1"/>
    <property type="molecule type" value="Genomic_DNA"/>
</dbReference>
<dbReference type="CDD" id="cd01948">
    <property type="entry name" value="EAL"/>
    <property type="match status" value="1"/>
</dbReference>